<keyword evidence="3" id="KW-1185">Reference proteome</keyword>
<name>A0A2W2E406_9ACTN</name>
<protein>
    <submittedName>
        <fullName evidence="2">Uncharacterized protein</fullName>
    </submittedName>
</protein>
<evidence type="ECO:0000256" key="1">
    <source>
        <dbReference type="SAM" id="MobiDB-lite"/>
    </source>
</evidence>
<feature type="non-terminal residue" evidence="2">
    <location>
        <position position="115"/>
    </location>
</feature>
<evidence type="ECO:0000313" key="2">
    <source>
        <dbReference type="EMBL" id="PZG17001.1"/>
    </source>
</evidence>
<sequence length="115" mass="11677">MPEPQPGADRPVDGNLSDSPREGEPAVTQEQPSSPVPPTGGPRAGLDGTHETPTEPREAADQATRQADAGEGDDAGTTAKAEQRPAPAAEVGPQGTRVLPDPAAEEAPAPRWSGS</sequence>
<feature type="compositionally biased region" description="Basic and acidic residues" evidence="1">
    <location>
        <begin position="48"/>
        <end position="60"/>
    </location>
</feature>
<gene>
    <name evidence="2" type="ORF">C1I95_16495</name>
</gene>
<comment type="caution">
    <text evidence="2">The sequence shown here is derived from an EMBL/GenBank/DDBJ whole genome shotgun (WGS) entry which is preliminary data.</text>
</comment>
<reference evidence="2 3" key="1">
    <citation type="submission" date="2018-01" db="EMBL/GenBank/DDBJ databases">
        <title>Draft genome sequence of Jishengella sp. NA12.</title>
        <authorList>
            <person name="Sahin N."/>
            <person name="Ay H."/>
            <person name="Saygin H."/>
        </authorList>
    </citation>
    <scope>NUCLEOTIDE SEQUENCE [LARGE SCALE GENOMIC DNA]</scope>
    <source>
        <strain evidence="2 3">NA12</strain>
    </source>
</reference>
<dbReference type="Proteomes" id="UP000248924">
    <property type="component" value="Unassembled WGS sequence"/>
</dbReference>
<feature type="compositionally biased region" description="Low complexity" evidence="1">
    <location>
        <begin position="100"/>
        <end position="115"/>
    </location>
</feature>
<dbReference type="EMBL" id="POTY01000095">
    <property type="protein sequence ID" value="PZG17001.1"/>
    <property type="molecule type" value="Genomic_DNA"/>
</dbReference>
<evidence type="ECO:0000313" key="3">
    <source>
        <dbReference type="Proteomes" id="UP000248924"/>
    </source>
</evidence>
<feature type="region of interest" description="Disordered" evidence="1">
    <location>
        <begin position="1"/>
        <end position="115"/>
    </location>
</feature>
<organism evidence="2 3">
    <name type="scientific">Micromonospora craterilacus</name>
    <dbReference type="NCBI Taxonomy" id="1655439"/>
    <lineage>
        <taxon>Bacteria</taxon>
        <taxon>Bacillati</taxon>
        <taxon>Actinomycetota</taxon>
        <taxon>Actinomycetes</taxon>
        <taxon>Micromonosporales</taxon>
        <taxon>Micromonosporaceae</taxon>
        <taxon>Micromonospora</taxon>
    </lineage>
</organism>
<proteinExistence type="predicted"/>
<accession>A0A2W2E406</accession>
<dbReference type="AlphaFoldDB" id="A0A2W2E406"/>